<evidence type="ECO:0000256" key="7">
    <source>
        <dbReference type="SAM" id="Phobius"/>
    </source>
</evidence>
<evidence type="ECO:0000256" key="3">
    <source>
        <dbReference type="ARBA" id="ARBA00022448"/>
    </source>
</evidence>
<comment type="subcellular location">
    <subcellularLocation>
        <location evidence="1">Membrane</location>
        <topology evidence="1">Multi-pass membrane protein</topology>
    </subcellularLocation>
</comment>
<keyword evidence="4 7" id="KW-0812">Transmembrane</keyword>
<accession>A0ABD2Z920</accession>
<keyword evidence="3" id="KW-0813">Transport</keyword>
<evidence type="ECO:0000256" key="4">
    <source>
        <dbReference type="ARBA" id="ARBA00022692"/>
    </source>
</evidence>
<gene>
    <name evidence="8" type="ORF">ACH5RR_026950</name>
</gene>
<dbReference type="InterPro" id="IPR037185">
    <property type="entry name" value="EmrE-like"/>
</dbReference>
<feature type="transmembrane region" description="Helical" evidence="7">
    <location>
        <begin position="126"/>
        <end position="146"/>
    </location>
</feature>
<evidence type="ECO:0000256" key="2">
    <source>
        <dbReference type="ARBA" id="ARBA00006213"/>
    </source>
</evidence>
<comment type="similarity">
    <text evidence="2">Belongs to the purine permeases (TC 2.A.7.14) family.</text>
</comment>
<dbReference type="GO" id="GO:0005345">
    <property type="term" value="F:purine nucleobase transmembrane transporter activity"/>
    <property type="evidence" value="ECO:0007669"/>
    <property type="project" value="UniProtKB-ARBA"/>
</dbReference>
<dbReference type="GO" id="GO:0016020">
    <property type="term" value="C:membrane"/>
    <property type="evidence" value="ECO:0007669"/>
    <property type="project" value="UniProtKB-SubCell"/>
</dbReference>
<evidence type="ECO:0000313" key="8">
    <source>
        <dbReference type="EMBL" id="KAL3514233.1"/>
    </source>
</evidence>
<dbReference type="EMBL" id="JBJUIK010000011">
    <property type="protein sequence ID" value="KAL3514233.1"/>
    <property type="molecule type" value="Genomic_DNA"/>
</dbReference>
<feature type="transmembrane region" description="Helical" evidence="7">
    <location>
        <begin position="63"/>
        <end position="87"/>
    </location>
</feature>
<evidence type="ECO:0000313" key="9">
    <source>
        <dbReference type="Proteomes" id="UP001630127"/>
    </source>
</evidence>
<feature type="transmembrane region" description="Helical" evidence="7">
    <location>
        <begin position="94"/>
        <end position="114"/>
    </location>
</feature>
<feature type="transmembrane region" description="Helical" evidence="7">
    <location>
        <begin position="34"/>
        <end position="51"/>
    </location>
</feature>
<proteinExistence type="inferred from homology"/>
<keyword evidence="9" id="KW-1185">Reference proteome</keyword>
<reference evidence="8 9" key="1">
    <citation type="submission" date="2024-11" db="EMBL/GenBank/DDBJ databases">
        <title>A near-complete genome assembly of Cinchona calisaya.</title>
        <authorList>
            <person name="Lian D.C."/>
            <person name="Zhao X.W."/>
            <person name="Wei L."/>
        </authorList>
    </citation>
    <scope>NUCLEOTIDE SEQUENCE [LARGE SCALE GENOMIC DNA]</scope>
    <source>
        <tissue evidence="8">Nenye</tissue>
    </source>
</reference>
<evidence type="ECO:0000256" key="1">
    <source>
        <dbReference type="ARBA" id="ARBA00004141"/>
    </source>
</evidence>
<evidence type="ECO:0000256" key="5">
    <source>
        <dbReference type="ARBA" id="ARBA00022989"/>
    </source>
</evidence>
<dbReference type="SUPFAM" id="SSF103481">
    <property type="entry name" value="Multidrug resistance efflux transporter EmrE"/>
    <property type="match status" value="1"/>
</dbReference>
<comment type="caution">
    <text evidence="8">The sequence shown here is derived from an EMBL/GenBank/DDBJ whole genome shotgun (WGS) entry which is preliminary data.</text>
</comment>
<keyword evidence="6 7" id="KW-0472">Membrane</keyword>
<dbReference type="InterPro" id="IPR030182">
    <property type="entry name" value="PUP_plant"/>
</dbReference>
<dbReference type="PANTHER" id="PTHR31376:SF1">
    <property type="entry name" value="PURINE PERMEASE 2"/>
    <property type="match status" value="1"/>
</dbReference>
<dbReference type="AlphaFoldDB" id="A0ABD2Z920"/>
<dbReference type="Pfam" id="PF16913">
    <property type="entry name" value="PUNUT"/>
    <property type="match status" value="1"/>
</dbReference>
<evidence type="ECO:0008006" key="10">
    <source>
        <dbReference type="Google" id="ProtNLM"/>
    </source>
</evidence>
<sequence>MRKTGAWPIIFIPLTIACFRRRKYELSNPKIVHITPRIFVAFAVIGALTGLDDFFYAQGVAKLPVPTSALIIATRLAFTALFAFILVRQKSTPYSINAVVLLTIGAVVLALHTSNDRPKGVTKRDYFVGFFMTLAASTLYGFVLPLP</sequence>
<dbReference type="PANTHER" id="PTHR31376">
    <property type="entry name" value="OS09G0467300 PROTEIN-RELATED"/>
    <property type="match status" value="1"/>
</dbReference>
<name>A0ABD2Z920_9GENT</name>
<dbReference type="Proteomes" id="UP001630127">
    <property type="component" value="Unassembled WGS sequence"/>
</dbReference>
<protein>
    <recommendedName>
        <fullName evidence="10">EamA domain-containing protein</fullName>
    </recommendedName>
</protein>
<evidence type="ECO:0000256" key="6">
    <source>
        <dbReference type="ARBA" id="ARBA00023136"/>
    </source>
</evidence>
<dbReference type="PROSITE" id="PS51257">
    <property type="entry name" value="PROKAR_LIPOPROTEIN"/>
    <property type="match status" value="1"/>
</dbReference>
<organism evidence="8 9">
    <name type="scientific">Cinchona calisaya</name>
    <dbReference type="NCBI Taxonomy" id="153742"/>
    <lineage>
        <taxon>Eukaryota</taxon>
        <taxon>Viridiplantae</taxon>
        <taxon>Streptophyta</taxon>
        <taxon>Embryophyta</taxon>
        <taxon>Tracheophyta</taxon>
        <taxon>Spermatophyta</taxon>
        <taxon>Magnoliopsida</taxon>
        <taxon>eudicotyledons</taxon>
        <taxon>Gunneridae</taxon>
        <taxon>Pentapetalae</taxon>
        <taxon>asterids</taxon>
        <taxon>lamiids</taxon>
        <taxon>Gentianales</taxon>
        <taxon>Rubiaceae</taxon>
        <taxon>Cinchonoideae</taxon>
        <taxon>Cinchoneae</taxon>
        <taxon>Cinchona</taxon>
    </lineage>
</organism>
<keyword evidence="5 7" id="KW-1133">Transmembrane helix</keyword>